<name>F8JNG9_STREN</name>
<dbReference type="Proteomes" id="UP000007842">
    <property type="component" value="Plasmid pSCATT"/>
</dbReference>
<keyword evidence="2" id="KW-0808">Transferase</keyword>
<dbReference type="KEGG" id="sct:SCAT_p0864"/>
<dbReference type="PATRIC" id="fig|1003195.11.peg.834"/>
<dbReference type="OrthoDB" id="9815506at2"/>
<dbReference type="EMBL" id="CP003229">
    <property type="protein sequence ID" value="AEW99063.1"/>
    <property type="molecule type" value="Genomic_DNA"/>
</dbReference>
<dbReference type="AlphaFoldDB" id="F8JNG9"/>
<evidence type="ECO:0000256" key="1">
    <source>
        <dbReference type="ARBA" id="ARBA00022490"/>
    </source>
</evidence>
<dbReference type="InterPro" id="IPR013747">
    <property type="entry name" value="ACP_syn_III_C"/>
</dbReference>
<evidence type="ECO:0000256" key="3">
    <source>
        <dbReference type="ARBA" id="ARBA00023315"/>
    </source>
</evidence>
<dbReference type="Pfam" id="PF08545">
    <property type="entry name" value="ACP_syn_III"/>
    <property type="match status" value="1"/>
</dbReference>
<feature type="domain" description="Beta-ketoacyl-[acyl-carrier-protein] synthase III N-terminal" evidence="5">
    <location>
        <begin position="115"/>
        <end position="191"/>
    </location>
</feature>
<evidence type="ECO:0000256" key="2">
    <source>
        <dbReference type="ARBA" id="ARBA00022679"/>
    </source>
</evidence>
<gene>
    <name evidence="6" type="ordered locus">SCATT_p08700</name>
</gene>
<dbReference type="InterPro" id="IPR016039">
    <property type="entry name" value="Thiolase-like"/>
</dbReference>
<geneLocation type="plasmid" evidence="6 7">
    <name>pSCATT</name>
</geneLocation>
<dbReference type="PANTHER" id="PTHR34069:SF2">
    <property type="entry name" value="BETA-KETOACYL-[ACYL-CARRIER-PROTEIN] SYNTHASE III"/>
    <property type="match status" value="1"/>
</dbReference>
<accession>F8JNG9</accession>
<accession>G8XDB7</accession>
<dbReference type="PANTHER" id="PTHR34069">
    <property type="entry name" value="3-OXOACYL-[ACYL-CARRIER-PROTEIN] SYNTHASE 3"/>
    <property type="match status" value="1"/>
</dbReference>
<reference evidence="7" key="1">
    <citation type="submission" date="2011-12" db="EMBL/GenBank/DDBJ databases">
        <title>Complete genome sequence of Streptomyces cattleya strain DSM 46488.</title>
        <authorList>
            <person name="Ou H.-Y."/>
            <person name="Li P."/>
            <person name="Zhao C."/>
            <person name="O'Hagan D."/>
            <person name="Deng Z."/>
        </authorList>
    </citation>
    <scope>NUCLEOTIDE SEQUENCE [LARGE SCALE GENOMIC DNA]</scope>
    <source>
        <strain evidence="7">ATCC 35852 / DSM 46488 / JCM 4925 / NBRC 14057 / NRRL 8057</strain>
        <plasmid evidence="7">Plasmid pSCATT</plasmid>
    </source>
</reference>
<keyword evidence="1" id="KW-0963">Cytoplasm</keyword>
<dbReference type="GO" id="GO:0006633">
    <property type="term" value="P:fatty acid biosynthetic process"/>
    <property type="evidence" value="ECO:0007669"/>
    <property type="project" value="InterPro"/>
</dbReference>
<evidence type="ECO:0000313" key="6">
    <source>
        <dbReference type="EMBL" id="AEW99063.1"/>
    </source>
</evidence>
<keyword evidence="6" id="KW-0614">Plasmid</keyword>
<keyword evidence="7" id="KW-1185">Reference proteome</keyword>
<dbReference type="CDD" id="cd00830">
    <property type="entry name" value="KAS_III"/>
    <property type="match status" value="1"/>
</dbReference>
<proteinExistence type="predicted"/>
<keyword evidence="3" id="KW-0012">Acyltransferase</keyword>
<dbReference type="Gene3D" id="3.40.47.10">
    <property type="match status" value="1"/>
</dbReference>
<dbReference type="KEGG" id="scy:SCATT_p08700"/>
<dbReference type="RefSeq" id="WP_014151316.1">
    <property type="nucleotide sequence ID" value="NC_016113.1"/>
</dbReference>
<dbReference type="InterPro" id="IPR013751">
    <property type="entry name" value="ACP_syn_III_N"/>
</dbReference>
<dbReference type="Pfam" id="PF08541">
    <property type="entry name" value="ACP_syn_III_C"/>
    <property type="match status" value="1"/>
</dbReference>
<dbReference type="GO" id="GO:0004315">
    <property type="term" value="F:3-oxoacyl-[acyl-carrier-protein] synthase activity"/>
    <property type="evidence" value="ECO:0007669"/>
    <property type="project" value="InterPro"/>
</dbReference>
<evidence type="ECO:0000259" key="5">
    <source>
        <dbReference type="Pfam" id="PF08545"/>
    </source>
</evidence>
<dbReference type="HOGENOM" id="CLU_039592_4_0_11"/>
<feature type="domain" description="Beta-ketoacyl-[acyl-carrier-protein] synthase III C-terminal" evidence="4">
    <location>
        <begin position="242"/>
        <end position="329"/>
    </location>
</feature>
<evidence type="ECO:0000259" key="4">
    <source>
        <dbReference type="Pfam" id="PF08541"/>
    </source>
</evidence>
<dbReference type="NCBIfam" id="NF006829">
    <property type="entry name" value="PRK09352.1"/>
    <property type="match status" value="1"/>
</dbReference>
<dbReference type="GO" id="GO:0044550">
    <property type="term" value="P:secondary metabolite biosynthetic process"/>
    <property type="evidence" value="ECO:0007669"/>
    <property type="project" value="TreeGrafter"/>
</dbReference>
<organism evidence="6 7">
    <name type="scientific">Streptantibioticus cattleyicolor (strain ATCC 35852 / DSM 46488 / JCM 4925 / NBRC 14057 / NRRL 8057)</name>
    <name type="common">Streptomyces cattleya</name>
    <dbReference type="NCBI Taxonomy" id="1003195"/>
    <lineage>
        <taxon>Bacteria</taxon>
        <taxon>Bacillati</taxon>
        <taxon>Actinomycetota</taxon>
        <taxon>Actinomycetes</taxon>
        <taxon>Kitasatosporales</taxon>
        <taxon>Streptomycetaceae</taxon>
        <taxon>Streptantibioticus</taxon>
    </lineage>
</organism>
<protein>
    <submittedName>
        <fullName evidence="6">3-oxoacyl-[acyl-carrier-protein] synthase III</fullName>
    </submittedName>
</protein>
<evidence type="ECO:0000313" key="7">
    <source>
        <dbReference type="Proteomes" id="UP000007842"/>
    </source>
</evidence>
<dbReference type="SUPFAM" id="SSF53901">
    <property type="entry name" value="Thiolase-like"/>
    <property type="match status" value="1"/>
</dbReference>
<sequence length="332" mass="35040">MLVDTTPAHARLVSVAGYRPRARVGNAELVRAGALDTSDEWIRQRTGITARHLADDTEPIEYLGARAARTAVRRAGLAMADIDCVIAATMSHARHGRSLARGIADRLTPAPRAALDVNAACAGFCYALEMARTLIGGRTFERIVVVGAERMSDIVDHGDRTTRVIFADGAGAAVVCRSGEPGIAAPVWGSDTACRDFLTRPAGAGPDGARAPWTPGHLKMQGPALYRWVHAHVPEAARAAVRRAGVRLEDLRVFVPHQANDRMISGIVAALDLPPTVTVARDITRTGNTSAASIPLALDALLHRDPTLSGELALLIGFGAGLSYAAQVVVVP</sequence>